<dbReference type="InterPro" id="IPR036188">
    <property type="entry name" value="FAD/NAD-bd_sf"/>
</dbReference>
<dbReference type="PANTHER" id="PTHR11787">
    <property type="entry name" value="RAB GDP-DISSOCIATION INHIBITOR"/>
    <property type="match status" value="1"/>
</dbReference>
<accession>A0A261XUS4</accession>
<organism evidence="5 6">
    <name type="scientific">Bifiguratus adelaidae</name>
    <dbReference type="NCBI Taxonomy" id="1938954"/>
    <lineage>
        <taxon>Eukaryota</taxon>
        <taxon>Fungi</taxon>
        <taxon>Fungi incertae sedis</taxon>
        <taxon>Mucoromycota</taxon>
        <taxon>Mucoromycotina</taxon>
        <taxon>Endogonomycetes</taxon>
        <taxon>Endogonales</taxon>
        <taxon>Endogonales incertae sedis</taxon>
        <taxon>Bifiguratus</taxon>
    </lineage>
</organism>
<dbReference type="AlphaFoldDB" id="A0A261XUS4"/>
<dbReference type="Gene3D" id="3.30.519.10">
    <property type="entry name" value="Guanine Nucleotide Dissociation Inhibitor, domain 2"/>
    <property type="match status" value="1"/>
</dbReference>
<gene>
    <name evidence="5" type="ORF">BZG36_04735</name>
</gene>
<dbReference type="Gene3D" id="3.50.50.60">
    <property type="entry name" value="FAD/NAD(P)-binding domain"/>
    <property type="match status" value="2"/>
</dbReference>
<dbReference type="PRINTS" id="PR00891">
    <property type="entry name" value="RABGDIREP"/>
</dbReference>
<comment type="subcellular location">
    <subcellularLocation>
        <location evidence="1">Cytoplasm</location>
    </subcellularLocation>
</comment>
<dbReference type="FunFam" id="1.10.405.10:FF:000003">
    <property type="entry name" value="Rab proteins geranylgeranyltransferase component A"/>
    <property type="match status" value="1"/>
</dbReference>
<keyword evidence="4" id="KW-0963">Cytoplasm</keyword>
<comment type="similarity">
    <text evidence="2">Belongs to the Rab GDI family.</text>
</comment>
<evidence type="ECO:0000256" key="4">
    <source>
        <dbReference type="ARBA" id="ARBA00022490"/>
    </source>
</evidence>
<dbReference type="GO" id="GO:0005092">
    <property type="term" value="F:GDP-dissociation inhibitor activity"/>
    <property type="evidence" value="ECO:0007669"/>
    <property type="project" value="InterPro"/>
</dbReference>
<dbReference type="InterPro" id="IPR018203">
    <property type="entry name" value="GDP_dissociation_inhibitor"/>
</dbReference>
<keyword evidence="3" id="KW-0343">GTPase activation</keyword>
<dbReference type="PRINTS" id="PR00893">
    <property type="entry name" value="RABESCORT"/>
</dbReference>
<sequence length="602" mass="67032">MEDNFHTIVLGTGLVESIIAGALARSGKSVLHLDQQDRYGGSWPTLNIRQLLDWVDEHGSGMGKEVDNHVKTIVENGSAHVGSSIPIYFTDNESQGYKHVELRIYGSSIPERDHKEVDVDTTISIDVASIPLTDGTSTRQSVIRETVQNKLDNTLKHYAIGGLTSDILNRTIDRIIHSLPPTSTVTIDILPHVQQLATYANLLSKSRQFNIDLAPKLVSCTGSMVDNLMDSGIGRYLEFKGVERTYMYTQAGEQGPHFDRVPVSKEDVFQDKELRYVDKRRLMKFLTFAMEHEEQLDVLDGYQDKPYRELIEEKFSISTRLADAIVFALAATNGDAHNVTAMEGLSRTKRFMTSIGKFGPFAYLVPLYGGGSEIAQAYCRVCAVYGGIYMLDHPVSQLCMDENKEKVTGVIGRDGVEYKCEWLVAGTDYLPSSFLDGSDQGAWQWVNMAVAITSAPFHNEVNEVNLTVFPPQSHPYGSYILTVGHGTQVCPEGYYIVFYSTLCGDDEAKSDDALQSALSATLNVDEDPISSQPKPLLLLKYKRRIRQIPPSSLPFNLISCRGPDDTLDYDGALKEAKDAFDIILANEPDRLFLPRPEEMDEE</sequence>
<protein>
    <recommendedName>
        <fullName evidence="7">Rab proteins geranylgeranyltransferase component</fullName>
    </recommendedName>
</protein>
<name>A0A261XUS4_9FUNG</name>
<keyword evidence="6" id="KW-1185">Reference proteome</keyword>
<dbReference type="GO" id="GO:0007264">
    <property type="term" value="P:small GTPase-mediated signal transduction"/>
    <property type="evidence" value="ECO:0007669"/>
    <property type="project" value="InterPro"/>
</dbReference>
<dbReference type="GO" id="GO:0005634">
    <property type="term" value="C:nucleus"/>
    <property type="evidence" value="ECO:0007669"/>
    <property type="project" value="TreeGrafter"/>
</dbReference>
<dbReference type="GO" id="GO:0005968">
    <property type="term" value="C:Rab-protein geranylgeranyltransferase complex"/>
    <property type="evidence" value="ECO:0007669"/>
    <property type="project" value="InterPro"/>
</dbReference>
<dbReference type="Proteomes" id="UP000242875">
    <property type="component" value="Unassembled WGS sequence"/>
</dbReference>
<dbReference type="InterPro" id="IPR001738">
    <property type="entry name" value="Rab_escort"/>
</dbReference>
<evidence type="ECO:0000313" key="5">
    <source>
        <dbReference type="EMBL" id="OZJ02127.1"/>
    </source>
</evidence>
<comment type="caution">
    <text evidence="5">The sequence shown here is derived from an EMBL/GenBank/DDBJ whole genome shotgun (WGS) entry which is preliminary data.</text>
</comment>
<dbReference type="SUPFAM" id="SSF51905">
    <property type="entry name" value="FAD/NAD(P)-binding domain"/>
    <property type="match status" value="1"/>
</dbReference>
<dbReference type="GO" id="GO:0016192">
    <property type="term" value="P:vesicle-mediated transport"/>
    <property type="evidence" value="ECO:0007669"/>
    <property type="project" value="TreeGrafter"/>
</dbReference>
<evidence type="ECO:0000256" key="3">
    <source>
        <dbReference type="ARBA" id="ARBA00022468"/>
    </source>
</evidence>
<dbReference type="GO" id="GO:0005829">
    <property type="term" value="C:cytosol"/>
    <property type="evidence" value="ECO:0007669"/>
    <property type="project" value="TreeGrafter"/>
</dbReference>
<reference evidence="5 6" key="1">
    <citation type="journal article" date="2017" name="Mycologia">
        <title>Bifiguratus adelaidae, gen. et sp. nov., a new member of Mucoromycotina in endophytic and soil-dwelling habitats.</title>
        <authorList>
            <person name="Torres-Cruz T.J."/>
            <person name="Billingsley Tobias T.L."/>
            <person name="Almatruk M."/>
            <person name="Hesse C."/>
            <person name="Kuske C.R."/>
            <person name="Desiro A."/>
            <person name="Benucci G.M."/>
            <person name="Bonito G."/>
            <person name="Stajich J.E."/>
            <person name="Dunlap C."/>
            <person name="Arnold A.E."/>
            <person name="Porras-Alfaro A."/>
        </authorList>
    </citation>
    <scope>NUCLEOTIDE SEQUENCE [LARGE SCALE GENOMIC DNA]</scope>
    <source>
        <strain evidence="5 6">AZ0501</strain>
    </source>
</reference>
<evidence type="ECO:0000256" key="2">
    <source>
        <dbReference type="ARBA" id="ARBA00005593"/>
    </source>
</evidence>
<dbReference type="PANTHER" id="PTHR11787:SF4">
    <property type="entry name" value="CHM, RAB ESCORT PROTEIN 1"/>
    <property type="match status" value="1"/>
</dbReference>
<dbReference type="Pfam" id="PF00996">
    <property type="entry name" value="GDI"/>
    <property type="match status" value="2"/>
</dbReference>
<dbReference type="GO" id="GO:0005096">
    <property type="term" value="F:GTPase activator activity"/>
    <property type="evidence" value="ECO:0007669"/>
    <property type="project" value="UniProtKB-KW"/>
</dbReference>
<proteinExistence type="inferred from homology"/>
<evidence type="ECO:0008006" key="7">
    <source>
        <dbReference type="Google" id="ProtNLM"/>
    </source>
</evidence>
<dbReference type="GO" id="GO:0006886">
    <property type="term" value="P:intracellular protein transport"/>
    <property type="evidence" value="ECO:0007669"/>
    <property type="project" value="InterPro"/>
</dbReference>
<evidence type="ECO:0000256" key="1">
    <source>
        <dbReference type="ARBA" id="ARBA00004496"/>
    </source>
</evidence>
<dbReference type="EMBL" id="MVBO01000187">
    <property type="protein sequence ID" value="OZJ02127.1"/>
    <property type="molecule type" value="Genomic_DNA"/>
</dbReference>
<dbReference type="OrthoDB" id="9446342at2759"/>
<evidence type="ECO:0000313" key="6">
    <source>
        <dbReference type="Proteomes" id="UP000242875"/>
    </source>
</evidence>